<dbReference type="EMBL" id="MIGB01000013">
    <property type="protein sequence ID" value="OSY40431.1"/>
    <property type="molecule type" value="Genomic_DNA"/>
</dbReference>
<keyword evidence="1" id="KW-0472">Membrane</keyword>
<dbReference type="Proteomes" id="UP000194360">
    <property type="component" value="Unassembled WGS sequence"/>
</dbReference>
<dbReference type="Pfam" id="PF19803">
    <property type="entry name" value="DUF6286"/>
    <property type="match status" value="1"/>
</dbReference>
<protein>
    <recommendedName>
        <fullName evidence="2">DUF6286 domain-containing protein</fullName>
    </recommendedName>
</protein>
<dbReference type="STRING" id="2074.BG845_02835"/>
<proteinExistence type="predicted"/>
<dbReference type="AlphaFoldDB" id="A0A1Y2MZF3"/>
<evidence type="ECO:0000259" key="2">
    <source>
        <dbReference type="Pfam" id="PF19803"/>
    </source>
</evidence>
<evidence type="ECO:0000256" key="1">
    <source>
        <dbReference type="SAM" id="Phobius"/>
    </source>
</evidence>
<comment type="caution">
    <text evidence="3">The sequence shown here is derived from an EMBL/GenBank/DDBJ whole genome shotgun (WGS) entry which is preliminary data.</text>
</comment>
<organism evidence="3 4">
    <name type="scientific">Pseudonocardia autotrophica</name>
    <name type="common">Amycolata autotrophica</name>
    <name type="synonym">Nocardia autotrophica</name>
    <dbReference type="NCBI Taxonomy" id="2074"/>
    <lineage>
        <taxon>Bacteria</taxon>
        <taxon>Bacillati</taxon>
        <taxon>Actinomycetota</taxon>
        <taxon>Actinomycetes</taxon>
        <taxon>Pseudonocardiales</taxon>
        <taxon>Pseudonocardiaceae</taxon>
        <taxon>Pseudonocardia</taxon>
    </lineage>
</organism>
<accession>A0A1Y2MZF3</accession>
<reference evidence="3 4" key="1">
    <citation type="submission" date="2016-09" db="EMBL/GenBank/DDBJ databases">
        <title>Pseudonocardia autotrophica DSM535, a candidate organism with high potential of specific P450 cytochromes.</title>
        <authorList>
            <person name="Grumaz C."/>
            <person name="Vainshtein Y."/>
            <person name="Kirstahler P."/>
            <person name="Sohn K."/>
        </authorList>
    </citation>
    <scope>NUCLEOTIDE SEQUENCE [LARGE SCALE GENOMIC DNA]</scope>
    <source>
        <strain evidence="3 4">DSM 535</strain>
    </source>
</reference>
<dbReference type="RefSeq" id="WP_085913073.1">
    <property type="nucleotide sequence ID" value="NZ_AP018920.1"/>
</dbReference>
<keyword evidence="1" id="KW-1133">Transmembrane helix</keyword>
<sequence length="186" mass="19281">MRVLLRVLAPLLSLAVAGLGALLVIEVVAAWVNPGSGSGLLLPWRDWRSTAENTLWTAQPVLWGAVAAIVAGVLLLVIGLLARRHDVALDSPSPGLTVATAPRVLARLVGSRVRALDPVTAASVTASAGSVVVRARGRGDTGEVRDEARTAASGVLDALPLTRRPRLTVRATAELPGSHRSSQGVH</sequence>
<name>A0A1Y2MZF3_PSEAH</name>
<gene>
    <name evidence="3" type="ORF">BG845_02835</name>
</gene>
<keyword evidence="1" id="KW-0812">Transmembrane</keyword>
<keyword evidence="4" id="KW-1185">Reference proteome</keyword>
<feature type="transmembrane region" description="Helical" evidence="1">
    <location>
        <begin position="61"/>
        <end position="82"/>
    </location>
</feature>
<evidence type="ECO:0000313" key="4">
    <source>
        <dbReference type="Proteomes" id="UP000194360"/>
    </source>
</evidence>
<evidence type="ECO:0000313" key="3">
    <source>
        <dbReference type="EMBL" id="OSY40431.1"/>
    </source>
</evidence>
<dbReference type="OrthoDB" id="5191564at2"/>
<feature type="domain" description="DUF6286" evidence="2">
    <location>
        <begin position="70"/>
        <end position="171"/>
    </location>
</feature>
<dbReference type="InterPro" id="IPR046253">
    <property type="entry name" value="DUF6286"/>
</dbReference>